<feature type="domain" description="N-acetyltransferase" evidence="1">
    <location>
        <begin position="10"/>
        <end position="95"/>
    </location>
</feature>
<dbReference type="Gene3D" id="3.40.630.30">
    <property type="match status" value="1"/>
</dbReference>
<comment type="caution">
    <text evidence="2">The sequence shown here is derived from an EMBL/GenBank/DDBJ whole genome shotgun (WGS) entry which is preliminary data.</text>
</comment>
<protein>
    <recommendedName>
        <fullName evidence="1">N-acetyltransferase domain-containing protein</fullName>
    </recommendedName>
</protein>
<dbReference type="Pfam" id="PF14542">
    <property type="entry name" value="Acetyltransf_CG"/>
    <property type="match status" value="1"/>
</dbReference>
<keyword evidence="3" id="KW-1185">Reference proteome</keyword>
<reference evidence="2 3" key="1">
    <citation type="submission" date="2018-04" db="EMBL/GenBank/DDBJ databases">
        <title>Genomic Encyclopedia of Archaeal and Bacterial Type Strains, Phase II (KMG-II): from individual species to whole genera.</title>
        <authorList>
            <person name="Goeker M."/>
        </authorList>
    </citation>
    <scope>NUCLEOTIDE SEQUENCE [LARGE SCALE GENOMIC DNA]</scope>
    <source>
        <strain evidence="2 3">DSM 25521</strain>
    </source>
</reference>
<dbReference type="PANTHER" id="PTHR31435:SF10">
    <property type="entry name" value="BSR4717 PROTEIN"/>
    <property type="match status" value="1"/>
</dbReference>
<sequence>MTEAAAIAVVDNPAAQRFEASVEGHLAFAAYRIAGGSIFFTHTEVPEALGGRGIGSALIKAGLAAARERGLSVVPLCPFFAAWFGKHPEARDLLHPSYKAAMGV</sequence>
<dbReference type="CDD" id="cd04301">
    <property type="entry name" value="NAT_SF"/>
    <property type="match status" value="1"/>
</dbReference>
<dbReference type="AlphaFoldDB" id="A0A2T4Z2R7"/>
<gene>
    <name evidence="2" type="ORF">C8P69_105228</name>
</gene>
<evidence type="ECO:0000313" key="2">
    <source>
        <dbReference type="EMBL" id="PTM55076.1"/>
    </source>
</evidence>
<name>A0A2T4Z2R7_9HYPH</name>
<dbReference type="InterPro" id="IPR016181">
    <property type="entry name" value="Acyl_CoA_acyltransferase"/>
</dbReference>
<dbReference type="InterPro" id="IPR045057">
    <property type="entry name" value="Gcn5-rel_NAT"/>
</dbReference>
<accession>A0A2T4Z2R7</accession>
<dbReference type="EMBL" id="PZZL01000005">
    <property type="protein sequence ID" value="PTM55076.1"/>
    <property type="molecule type" value="Genomic_DNA"/>
</dbReference>
<dbReference type="InterPro" id="IPR031165">
    <property type="entry name" value="GNAT_YJDJ"/>
</dbReference>
<evidence type="ECO:0000313" key="3">
    <source>
        <dbReference type="Proteomes" id="UP000241808"/>
    </source>
</evidence>
<proteinExistence type="predicted"/>
<dbReference type="RefSeq" id="WP_108177920.1">
    <property type="nucleotide sequence ID" value="NZ_PZZL01000005.1"/>
</dbReference>
<dbReference type="PANTHER" id="PTHR31435">
    <property type="entry name" value="PROTEIN NATD1"/>
    <property type="match status" value="1"/>
</dbReference>
<dbReference type="Proteomes" id="UP000241808">
    <property type="component" value="Unassembled WGS sequence"/>
</dbReference>
<evidence type="ECO:0000259" key="1">
    <source>
        <dbReference type="PROSITE" id="PS51729"/>
    </source>
</evidence>
<organism evidence="2 3">
    <name type="scientific">Phreatobacter oligotrophus</name>
    <dbReference type="NCBI Taxonomy" id="1122261"/>
    <lineage>
        <taxon>Bacteria</taxon>
        <taxon>Pseudomonadati</taxon>
        <taxon>Pseudomonadota</taxon>
        <taxon>Alphaproteobacteria</taxon>
        <taxon>Hyphomicrobiales</taxon>
        <taxon>Phreatobacteraceae</taxon>
        <taxon>Phreatobacter</taxon>
    </lineage>
</organism>
<dbReference type="OrthoDB" id="9800945at2"/>
<dbReference type="PROSITE" id="PS51729">
    <property type="entry name" value="GNAT_YJDJ"/>
    <property type="match status" value="1"/>
</dbReference>
<dbReference type="SUPFAM" id="SSF55729">
    <property type="entry name" value="Acyl-CoA N-acyltransferases (Nat)"/>
    <property type="match status" value="1"/>
</dbReference>